<name>A0A4P2VBL9_9ARCH</name>
<evidence type="ECO:0000313" key="4">
    <source>
        <dbReference type="EMBL" id="BBE41507.1"/>
    </source>
</evidence>
<dbReference type="AlphaFoldDB" id="A0A4P2VBL9"/>
<dbReference type="SUPFAM" id="SSF52922">
    <property type="entry name" value="TK C-terminal domain-like"/>
    <property type="match status" value="1"/>
</dbReference>
<dbReference type="InterPro" id="IPR033412">
    <property type="entry name" value="PFOR_II"/>
</dbReference>
<gene>
    <name evidence="4" type="ORF">NAS2_0099</name>
</gene>
<dbReference type="InterPro" id="IPR029061">
    <property type="entry name" value="THDP-binding"/>
</dbReference>
<dbReference type="Gene3D" id="3.40.50.970">
    <property type="match status" value="1"/>
</dbReference>
<dbReference type="SUPFAM" id="SSF52518">
    <property type="entry name" value="Thiamin diphosphate-binding fold (THDP-binding)"/>
    <property type="match status" value="1"/>
</dbReference>
<organism evidence="4 5">
    <name type="scientific">Conexivisphaera calida</name>
    <dbReference type="NCBI Taxonomy" id="1874277"/>
    <lineage>
        <taxon>Archaea</taxon>
        <taxon>Nitrososphaerota</taxon>
        <taxon>Conexivisphaeria</taxon>
        <taxon>Conexivisphaerales</taxon>
        <taxon>Conexivisphaeraceae</taxon>
        <taxon>Conexivisphaera</taxon>
    </lineage>
</organism>
<dbReference type="PANTHER" id="PTHR43088">
    <property type="entry name" value="SUBUNIT OF PYRUVATE:FLAVODOXIN OXIDOREDUCTASE-RELATED"/>
    <property type="match status" value="1"/>
</dbReference>
<evidence type="ECO:0000313" key="5">
    <source>
        <dbReference type="Proteomes" id="UP000509448"/>
    </source>
</evidence>
<reference evidence="4 5" key="1">
    <citation type="journal article" date="2019" name="ISME J.">
        <title>Isolation and characterization of a thermophilic sulfur- and iron-reducing thaumarchaeote from a terrestrial acidic hot spring.</title>
        <authorList>
            <person name="Kato S."/>
            <person name="Itoh T."/>
            <person name="Yuki M."/>
            <person name="Nagamori M."/>
            <person name="Ohnishi M."/>
            <person name="Uematsu K."/>
            <person name="Suzuki K."/>
            <person name="Takashina T."/>
            <person name="Ohkuma M."/>
        </authorList>
    </citation>
    <scope>NUCLEOTIDE SEQUENCE [LARGE SCALE GENOMIC DNA]</scope>
    <source>
        <strain evidence="4 5">NAS-02</strain>
    </source>
</reference>
<keyword evidence="1 4" id="KW-0560">Oxidoreductase</keyword>
<evidence type="ECO:0000256" key="1">
    <source>
        <dbReference type="ARBA" id="ARBA00023002"/>
    </source>
</evidence>
<dbReference type="CDD" id="cd07034">
    <property type="entry name" value="TPP_PYR_PFOR_IOR-alpha_like"/>
    <property type="match status" value="1"/>
</dbReference>
<dbReference type="OrthoDB" id="31112at2157"/>
<dbReference type="Proteomes" id="UP000509448">
    <property type="component" value="Chromosome"/>
</dbReference>
<dbReference type="EC" id="1.2.7.3" evidence="4"/>
<dbReference type="GO" id="GO:0044272">
    <property type="term" value="P:sulfur compound biosynthetic process"/>
    <property type="evidence" value="ECO:0007669"/>
    <property type="project" value="UniProtKB-ARBA"/>
</dbReference>
<protein>
    <submittedName>
        <fullName evidence="4">2-oxoglutarate oxidoreductase, alpha subunit</fullName>
        <ecNumber evidence="4">1.2.7.3</ecNumber>
    </submittedName>
</protein>
<feature type="domain" description="Pyruvate flavodoxin/ferredoxin oxidoreductase pyrimidine binding" evidence="2">
    <location>
        <begin position="23"/>
        <end position="245"/>
    </location>
</feature>
<dbReference type="Pfam" id="PF01855">
    <property type="entry name" value="POR_N"/>
    <property type="match status" value="1"/>
</dbReference>
<dbReference type="KEGG" id="ccai:NAS2_0099"/>
<keyword evidence="5" id="KW-1185">Reference proteome</keyword>
<accession>A0A4P2VBL9</accession>
<dbReference type="Pfam" id="PF17147">
    <property type="entry name" value="PFOR_II"/>
    <property type="match status" value="1"/>
</dbReference>
<dbReference type="PANTHER" id="PTHR43088:SF1">
    <property type="entry name" value="SUBUNIT OF PYRUVATE:FLAVODOXIN OXIDOREDUCTASE"/>
    <property type="match status" value="1"/>
</dbReference>
<dbReference type="InterPro" id="IPR002880">
    <property type="entry name" value="Pyrv_Fd/Flavodoxin_OxRdtase_N"/>
</dbReference>
<feature type="domain" description="Pyruvate:ferredoxin oxidoreductase core" evidence="3">
    <location>
        <begin position="258"/>
        <end position="348"/>
    </location>
</feature>
<dbReference type="EMBL" id="AP018732">
    <property type="protein sequence ID" value="BBE41507.1"/>
    <property type="molecule type" value="Genomic_DNA"/>
</dbReference>
<evidence type="ECO:0000259" key="3">
    <source>
        <dbReference type="Pfam" id="PF17147"/>
    </source>
</evidence>
<dbReference type="RefSeq" id="WP_174447852.1">
    <property type="nucleotide sequence ID" value="NZ_AP018732.1"/>
</dbReference>
<dbReference type="InterPro" id="IPR009014">
    <property type="entry name" value="Transketo_C/PFOR_II"/>
</dbReference>
<sequence length="351" mass="38209">MGRGRREGGGLELLRGAEAIGLAALMSGVEAYFGYPITPSSEIMEFMASEQGDPRFPRYRAFVQASSEVEAVNMLMGAGAAGHLAMTATSGPGLSLMAEGISYSVGTELPFLIVDVNRGGPGLGNVEPEQSDYAFVTKSLGHGGSRAIVLAPQGVEEAMEHVNRGFRLAFEYRIPVVILTDAIIVHMRETIRIPAIKEVRPRELEWTARGRMGGARHLLTSMYLEPHEMRSHKEALMTKWRRIETEVRSFECIMCDDADTLLIAYGVAARKARGAVADLRKHGIRLGLFRPVILNPFPWEELESAAEGREVVVVEMSEGQLHEDVSARLGPLVKSVAVPGGEIVDVEEALA</sequence>
<dbReference type="GO" id="GO:0047553">
    <property type="term" value="F:2-oxoglutarate synthase activity"/>
    <property type="evidence" value="ECO:0007669"/>
    <property type="project" value="UniProtKB-EC"/>
</dbReference>
<dbReference type="Gene3D" id="3.40.50.920">
    <property type="match status" value="1"/>
</dbReference>
<evidence type="ECO:0000259" key="2">
    <source>
        <dbReference type="Pfam" id="PF01855"/>
    </source>
</evidence>
<proteinExistence type="predicted"/>
<dbReference type="GeneID" id="55583919"/>
<dbReference type="InterPro" id="IPR052368">
    <property type="entry name" value="2-oxoacid_oxidoreductase"/>
</dbReference>
<dbReference type="GO" id="GO:0006082">
    <property type="term" value="P:organic acid metabolic process"/>
    <property type="evidence" value="ECO:0007669"/>
    <property type="project" value="UniProtKB-ARBA"/>
</dbReference>